<organism evidence="2 3">
    <name type="scientific">Nyctereutes procyonoides</name>
    <name type="common">Raccoon dog</name>
    <name type="synonym">Canis procyonoides</name>
    <dbReference type="NCBI Taxonomy" id="34880"/>
    <lineage>
        <taxon>Eukaryota</taxon>
        <taxon>Metazoa</taxon>
        <taxon>Chordata</taxon>
        <taxon>Craniata</taxon>
        <taxon>Vertebrata</taxon>
        <taxon>Euteleostomi</taxon>
        <taxon>Mammalia</taxon>
        <taxon>Eutheria</taxon>
        <taxon>Laurasiatheria</taxon>
        <taxon>Carnivora</taxon>
        <taxon>Caniformia</taxon>
        <taxon>Canidae</taxon>
        <taxon>Nyctereutes</taxon>
    </lineage>
</organism>
<gene>
    <name evidence="2" type="ORF">NYPRO_LOCUS2648</name>
</gene>
<keyword evidence="3" id="KW-1185">Reference proteome</keyword>
<name>A0A811Y2P9_NYCPR</name>
<dbReference type="EMBL" id="CAJHUB010000654">
    <property type="protein sequence ID" value="CAD7669854.1"/>
    <property type="molecule type" value="Genomic_DNA"/>
</dbReference>
<feature type="region of interest" description="Disordered" evidence="1">
    <location>
        <begin position="168"/>
        <end position="187"/>
    </location>
</feature>
<dbReference type="Proteomes" id="UP000645828">
    <property type="component" value="Unassembled WGS sequence"/>
</dbReference>
<comment type="caution">
    <text evidence="2">The sequence shown here is derived from an EMBL/GenBank/DDBJ whole genome shotgun (WGS) entry which is preliminary data.</text>
</comment>
<protein>
    <submittedName>
        <fullName evidence="2">(raccoon dog) hypothetical protein</fullName>
    </submittedName>
</protein>
<evidence type="ECO:0000313" key="3">
    <source>
        <dbReference type="Proteomes" id="UP000645828"/>
    </source>
</evidence>
<evidence type="ECO:0000256" key="1">
    <source>
        <dbReference type="SAM" id="MobiDB-lite"/>
    </source>
</evidence>
<dbReference type="AlphaFoldDB" id="A0A811Y2P9"/>
<reference evidence="2" key="1">
    <citation type="submission" date="2020-12" db="EMBL/GenBank/DDBJ databases">
        <authorList>
            <consortium name="Molecular Ecology Group"/>
        </authorList>
    </citation>
    <scope>NUCLEOTIDE SEQUENCE</scope>
    <source>
        <strain evidence="2">TBG_1078</strain>
    </source>
</reference>
<evidence type="ECO:0000313" key="2">
    <source>
        <dbReference type="EMBL" id="CAD7669854.1"/>
    </source>
</evidence>
<accession>A0A811Y2P9</accession>
<sequence>MTLVGSWGDRHLLPRCRSAALGSNRVCALTACLMLAGPGGGLLSVSTHGGGPCGEEGSKSREHLNGSLLANLRAATAASHALVLLLPKRVKLEDGQGELSPSRRGPSSPSPGLRARRVVPLPWPSACPCGTCAQLLCLPLVEWGEEWDGSTLCFPCICRCVISGFSGQPERQPSRVLLSPPSPAFHR</sequence>
<proteinExistence type="predicted"/>